<reference evidence="1" key="3">
    <citation type="submission" date="2018-11" db="EMBL/GenBank/DDBJ databases">
        <title>Proposal to divide the Flavobacteriaceae and reorganize its genera based on Amino Acid Identity values calculated from whole genome sequences.</title>
        <authorList>
            <person name="Nicholson A.C."/>
            <person name="Gulvik C.A."/>
            <person name="Whitney A.M."/>
            <person name="Humrighouse B.W."/>
            <person name="Bell M."/>
            <person name="Holmes B."/>
            <person name="Steigerwalt A."/>
            <person name="Villarma A."/>
            <person name="Sheth M."/>
            <person name="Batra D."/>
            <person name="Pryor J."/>
            <person name="Bernardet J.-F."/>
            <person name="Hugo C."/>
            <person name="Kampfer P."/>
            <person name="Newman J."/>
            <person name="Mcquiston J.R."/>
        </authorList>
    </citation>
    <scope>NUCLEOTIDE SEQUENCE [LARGE SCALE GENOMIC DNA]</scope>
    <source>
        <strain evidence="1">G0188</strain>
    </source>
</reference>
<reference evidence="4" key="2">
    <citation type="submission" date="2018-11" db="EMBL/GenBank/DDBJ databases">
        <title>Proposal to divide the Flavobacteriaceae and reorganize its genera based on Amino Acid Identity values calculated from whole genome sequences.</title>
        <authorList>
            <person name="Nicholson A.C."/>
            <person name="Gulvik C.A."/>
            <person name="Whitney A.M."/>
            <person name="Humrighouse B.W."/>
            <person name="Bell M."/>
            <person name="Holmes B."/>
            <person name="Steigerwalt A.G."/>
            <person name="Villarma A."/>
            <person name="Sheth M."/>
            <person name="Batra D."/>
            <person name="Pryor J."/>
            <person name="Bernardet J.-F."/>
            <person name="Hugo C."/>
            <person name="Kampfer P."/>
            <person name="Newman J."/>
            <person name="McQuiston J.R."/>
        </authorList>
    </citation>
    <scope>NUCLEOTIDE SEQUENCE [LARGE SCALE GENOMIC DNA]</scope>
    <source>
        <strain evidence="4">G0188</strain>
    </source>
</reference>
<evidence type="ECO:0000313" key="1">
    <source>
        <dbReference type="EMBL" id="AZA50281.1"/>
    </source>
</evidence>
<organism evidence="2 3">
    <name type="scientific">Chryseobacterium carnipullorum</name>
    <dbReference type="NCBI Taxonomy" id="1124835"/>
    <lineage>
        <taxon>Bacteria</taxon>
        <taxon>Pseudomonadati</taxon>
        <taxon>Bacteroidota</taxon>
        <taxon>Flavobacteriia</taxon>
        <taxon>Flavobacteriales</taxon>
        <taxon>Weeksellaceae</taxon>
        <taxon>Chryseobacterium group</taxon>
        <taxon>Chryseobacterium</taxon>
    </lineage>
</organism>
<dbReference type="Proteomes" id="UP000255224">
    <property type="component" value="Unassembled WGS sequence"/>
</dbReference>
<proteinExistence type="predicted"/>
<name>A0A376DYN9_CHRCU</name>
<accession>A0A3G6NB77</accession>
<dbReference type="OrthoDB" id="1523128at2"/>
<gene>
    <name evidence="1" type="ORF">EG346_19805</name>
    <name evidence="2" type="ORF">NCTC13533_02588</name>
</gene>
<keyword evidence="4" id="KW-1185">Reference proteome</keyword>
<dbReference type="Proteomes" id="UP000273270">
    <property type="component" value="Chromosome"/>
</dbReference>
<evidence type="ECO:0000313" key="4">
    <source>
        <dbReference type="Proteomes" id="UP000273270"/>
    </source>
</evidence>
<dbReference type="RefSeq" id="WP_123880944.1">
    <property type="nucleotide sequence ID" value="NZ_CP033920.1"/>
</dbReference>
<evidence type="ECO:0000313" key="3">
    <source>
        <dbReference type="Proteomes" id="UP000255224"/>
    </source>
</evidence>
<dbReference type="KEGG" id="ccau:EG346_19805"/>
<dbReference type="AlphaFoldDB" id="A0A376DYN9"/>
<sequence length="72" mass="8314">MTESYGGNDQFIQKLSTQFPFLTKKELKRGIYFRMNLSSKEISSLSNTTIIASKNYNIPLIFNTLTIINIYI</sequence>
<protein>
    <submittedName>
        <fullName evidence="2">Uncharacterized protein</fullName>
    </submittedName>
</protein>
<evidence type="ECO:0000313" key="2">
    <source>
        <dbReference type="EMBL" id="STC98245.1"/>
    </source>
</evidence>
<accession>A0A376DYN9</accession>
<dbReference type="EMBL" id="CP033920">
    <property type="protein sequence ID" value="AZA50281.1"/>
    <property type="molecule type" value="Genomic_DNA"/>
</dbReference>
<reference evidence="2 3" key="1">
    <citation type="submission" date="2018-06" db="EMBL/GenBank/DDBJ databases">
        <authorList>
            <consortium name="Pathogen Informatics"/>
            <person name="Doyle S."/>
        </authorList>
    </citation>
    <scope>NUCLEOTIDE SEQUENCE [LARGE SCALE GENOMIC DNA]</scope>
    <source>
        <strain evidence="2 3">NCTC13533</strain>
    </source>
</reference>
<dbReference type="EMBL" id="UFVQ01000003">
    <property type="protein sequence ID" value="STC98245.1"/>
    <property type="molecule type" value="Genomic_DNA"/>
</dbReference>